<dbReference type="GO" id="GO:0006508">
    <property type="term" value="P:proteolysis"/>
    <property type="evidence" value="ECO:0007669"/>
    <property type="project" value="UniProtKB-KW"/>
</dbReference>
<comment type="caution">
    <text evidence="2">The sequence shown here is derived from an EMBL/GenBank/DDBJ whole genome shotgun (WGS) entry which is preliminary data.</text>
</comment>
<dbReference type="SUPFAM" id="SSF50630">
    <property type="entry name" value="Acid proteases"/>
    <property type="match status" value="1"/>
</dbReference>
<dbReference type="Pfam" id="PF05618">
    <property type="entry name" value="Zn_protease"/>
    <property type="match status" value="1"/>
</dbReference>
<name>A0A508AIR4_9GAMM</name>
<dbReference type="EMBL" id="VICE01000073">
    <property type="protein sequence ID" value="TQD45572.1"/>
    <property type="molecule type" value="Genomic_DNA"/>
</dbReference>
<feature type="domain" description="Retropepsin-like aspartic endopeptidase" evidence="1">
    <location>
        <begin position="16"/>
        <end position="150"/>
    </location>
</feature>
<dbReference type="InterPro" id="IPR008503">
    <property type="entry name" value="Asp_endopeptidase"/>
</dbReference>
<organism evidence="2 3">
    <name type="scientific">Marilutibacter aestuarii</name>
    <dbReference type="NCBI Taxonomy" id="1706195"/>
    <lineage>
        <taxon>Bacteria</taxon>
        <taxon>Pseudomonadati</taxon>
        <taxon>Pseudomonadota</taxon>
        <taxon>Gammaproteobacteria</taxon>
        <taxon>Lysobacterales</taxon>
        <taxon>Lysobacteraceae</taxon>
        <taxon>Marilutibacter</taxon>
    </lineage>
</organism>
<dbReference type="PANTHER" id="PTHR38037">
    <property type="entry name" value="ZN_PROTEASE DOMAIN-CONTAINING PROTEIN"/>
    <property type="match status" value="1"/>
</dbReference>
<keyword evidence="2" id="KW-0645">Protease</keyword>
<evidence type="ECO:0000313" key="2">
    <source>
        <dbReference type="EMBL" id="TQD45572.1"/>
    </source>
</evidence>
<dbReference type="InterPro" id="IPR021109">
    <property type="entry name" value="Peptidase_aspartic_dom_sf"/>
</dbReference>
<dbReference type="Gene3D" id="2.40.70.10">
    <property type="entry name" value="Acid Proteases"/>
    <property type="match status" value="1"/>
</dbReference>
<dbReference type="PANTHER" id="PTHR38037:SF2">
    <property type="entry name" value="ATP-DEPENDENT ZINC PROTEASE DOMAIN-CONTAINING PROTEIN-RELATED"/>
    <property type="match status" value="1"/>
</dbReference>
<reference evidence="2 3" key="1">
    <citation type="submission" date="2019-06" db="EMBL/GenBank/DDBJ databases">
        <title>Lysobacter alkalisoli sp. nov. isolated from saline soil.</title>
        <authorList>
            <person name="Sun J.-Q."/>
            <person name="Xu L."/>
        </authorList>
    </citation>
    <scope>NUCLEOTIDE SEQUENCE [LARGE SCALE GENOMIC DNA]</scope>
    <source>
        <strain evidence="2 3">JCM 31130</strain>
    </source>
</reference>
<evidence type="ECO:0000313" key="3">
    <source>
        <dbReference type="Proteomes" id="UP000318212"/>
    </source>
</evidence>
<evidence type="ECO:0000259" key="1">
    <source>
        <dbReference type="Pfam" id="PF05618"/>
    </source>
</evidence>
<keyword evidence="2" id="KW-0378">Hydrolase</keyword>
<dbReference type="AlphaFoldDB" id="A0A508AIR4"/>
<protein>
    <submittedName>
        <fullName evidence="2">ATP-dependent zinc protease</fullName>
    </submittedName>
</protein>
<gene>
    <name evidence="2" type="ORF">FKV25_07825</name>
</gene>
<dbReference type="RefSeq" id="WP_141518232.1">
    <property type="nucleotide sequence ID" value="NZ_VICE01000073.1"/>
</dbReference>
<proteinExistence type="predicted"/>
<sequence>MTHPHAPKPVRPPRVVLGWRESVALPDLGLAAVKAKVDTGARSSALHVDQQWRFVEAGAPWVGFRLSPGLGGAARDVVAPVLDEREVTDSGGRRTLRVFLRTTLRLAGIEREIEINLSDRRGMLFPMLLGRTALARAFTVDPARSYLHGRPPQGDAPASPSG</sequence>
<dbReference type="Proteomes" id="UP000318212">
    <property type="component" value="Unassembled WGS sequence"/>
</dbReference>
<dbReference type="GO" id="GO:0008233">
    <property type="term" value="F:peptidase activity"/>
    <property type="evidence" value="ECO:0007669"/>
    <property type="project" value="UniProtKB-KW"/>
</dbReference>
<keyword evidence="3" id="KW-1185">Reference proteome</keyword>
<accession>A0A508AIR4</accession>
<dbReference type="OrthoDB" id="9782977at2"/>